<dbReference type="Pfam" id="PF01261">
    <property type="entry name" value="AP_endonuc_2"/>
    <property type="match status" value="1"/>
</dbReference>
<reference evidence="3 4" key="1">
    <citation type="journal article" date="2014" name="Genome Announc.">
        <title>Genome Sequence and Methylome of Soil Bacterium Gemmatirosa kalamazoonensis KBS708T, a Member of the Rarely Cultivated Gemmatimonadetes Phylum.</title>
        <authorList>
            <person name="Debruyn J.M."/>
            <person name="Radosevich M."/>
            <person name="Wommack K.E."/>
            <person name="Polson S.W."/>
            <person name="Hauser L.J."/>
            <person name="Fawaz M.N."/>
            <person name="Korlach J."/>
            <person name="Tsai Y.C."/>
        </authorList>
    </citation>
    <scope>NUCLEOTIDE SEQUENCE [LARGE SCALE GENOMIC DNA]</scope>
    <source>
        <strain evidence="3 4">KBS708</strain>
        <plasmid evidence="4">Plasmid 1</plasmid>
    </source>
</reference>
<dbReference type="RefSeq" id="WP_025413654.1">
    <property type="nucleotide sequence ID" value="NZ_CP007129.1"/>
</dbReference>
<dbReference type="InterPro" id="IPR013022">
    <property type="entry name" value="Xyl_isomerase-like_TIM-brl"/>
</dbReference>
<feature type="signal peptide" evidence="1">
    <location>
        <begin position="1"/>
        <end position="21"/>
    </location>
</feature>
<dbReference type="PANTHER" id="PTHR12110:SF41">
    <property type="entry name" value="INOSOSE DEHYDRATASE"/>
    <property type="match status" value="1"/>
</dbReference>
<dbReference type="Gene3D" id="3.20.20.150">
    <property type="entry name" value="Divalent-metal-dependent TIM barrel enzymes"/>
    <property type="match status" value="1"/>
</dbReference>
<keyword evidence="4" id="KW-1185">Reference proteome</keyword>
<dbReference type="GO" id="GO:0016853">
    <property type="term" value="F:isomerase activity"/>
    <property type="evidence" value="ECO:0007669"/>
    <property type="project" value="UniProtKB-KW"/>
</dbReference>
<proteinExistence type="predicted"/>
<evidence type="ECO:0000259" key="2">
    <source>
        <dbReference type="Pfam" id="PF01261"/>
    </source>
</evidence>
<organism evidence="3 4">
    <name type="scientific">Gemmatirosa kalamazoonensis</name>
    <dbReference type="NCBI Taxonomy" id="861299"/>
    <lineage>
        <taxon>Bacteria</taxon>
        <taxon>Pseudomonadati</taxon>
        <taxon>Gemmatimonadota</taxon>
        <taxon>Gemmatimonadia</taxon>
        <taxon>Gemmatimonadales</taxon>
        <taxon>Gemmatimonadaceae</taxon>
        <taxon>Gemmatirosa</taxon>
    </lineage>
</organism>
<dbReference type="InParanoid" id="W0RP95"/>
<protein>
    <submittedName>
        <fullName evidence="3">Xylose isomerase domain-containing protein TIM barrel</fullName>
    </submittedName>
</protein>
<keyword evidence="1" id="KW-0732">Signal</keyword>
<dbReference type="PANTHER" id="PTHR12110">
    <property type="entry name" value="HYDROXYPYRUVATE ISOMERASE"/>
    <property type="match status" value="1"/>
</dbReference>
<dbReference type="KEGG" id="gba:J421_4772"/>
<dbReference type="HOGENOM" id="CLU_059523_1_2_0"/>
<dbReference type="AlphaFoldDB" id="W0RP95"/>
<keyword evidence="3" id="KW-0413">Isomerase</keyword>
<dbReference type="InterPro" id="IPR036237">
    <property type="entry name" value="Xyl_isomerase-like_sf"/>
</dbReference>
<dbReference type="SUPFAM" id="SSF51658">
    <property type="entry name" value="Xylose isomerase-like"/>
    <property type="match status" value="1"/>
</dbReference>
<name>W0RP95_9BACT</name>
<evidence type="ECO:0000313" key="4">
    <source>
        <dbReference type="Proteomes" id="UP000019151"/>
    </source>
</evidence>
<dbReference type="OrthoDB" id="9798407at2"/>
<keyword evidence="3" id="KW-0614">Plasmid</keyword>
<dbReference type="FunCoup" id="W0RP95">
    <property type="interactions" value="35"/>
</dbReference>
<sequence>MHRRTFLAQLGALAAAPNVLAAAAKPKPRLGIQLYTLRDDARKDLERTLASIAQIGYTDVELLQSMKNFGMPPKQLRAVLDRLHLRAPSTHLGTAELDDLQHTLDDAHVLGHKAIILASLPGSAAGNLDAYRRMADRLNAAGEAARKSGVWVGFHDEAQDFKAVNGVVPYDVLVQRTDPKLVRLQLDTGNCAVGGGDPLAYLDKYADRIWSYHLKDAPALGASHDVELGKGVVNFKRLIARMHHRKEALIYIEQESYTATPLEAARKNYQYLAPLLG</sequence>
<geneLocation type="plasmid" evidence="3 4">
    <name>1</name>
</geneLocation>
<dbReference type="InterPro" id="IPR050312">
    <property type="entry name" value="IolE/XylAMocC-like"/>
</dbReference>
<evidence type="ECO:0000256" key="1">
    <source>
        <dbReference type="SAM" id="SignalP"/>
    </source>
</evidence>
<dbReference type="Proteomes" id="UP000019151">
    <property type="component" value="Plasmid 1"/>
</dbReference>
<gene>
    <name evidence="3" type="ORF">J421_4772</name>
</gene>
<dbReference type="EMBL" id="CP007129">
    <property type="protein sequence ID" value="AHG92307.1"/>
    <property type="molecule type" value="Genomic_DNA"/>
</dbReference>
<accession>W0RP95</accession>
<feature type="chain" id="PRO_5004795800" evidence="1">
    <location>
        <begin position="22"/>
        <end position="277"/>
    </location>
</feature>
<feature type="domain" description="Xylose isomerase-like TIM barrel" evidence="2">
    <location>
        <begin position="52"/>
        <end position="273"/>
    </location>
</feature>
<dbReference type="PATRIC" id="fig|861299.3.peg.4823"/>
<evidence type="ECO:0000313" key="3">
    <source>
        <dbReference type="EMBL" id="AHG92307.1"/>
    </source>
</evidence>